<reference evidence="2" key="1">
    <citation type="submission" date="2017-05" db="EMBL/GenBank/DDBJ databases">
        <title>Complete sequences of 9 plasmids of Lactococcus subsp. lactis bv diacetylactis FM03P and their impact on fitness.</title>
        <authorList>
            <person name="van Mastrigt O."/>
            <person name="Abee T."/>
            <person name="Smid E.J."/>
        </authorList>
    </citation>
    <scope>NUCLEOTIDE SEQUENCE</scope>
    <source>
        <strain evidence="2">FM03P</strain>
        <plasmid evidence="2">pLd9</plasmid>
    </source>
</reference>
<protein>
    <submittedName>
        <fullName evidence="2">Cytochrome B</fullName>
    </submittedName>
</protein>
<keyword evidence="1" id="KW-0472">Membrane</keyword>
<sequence>MDEQTKYERFFVRSSMVLGKRGTISEEENRLFFSSFCMTKRKIFCPFYFYKMGRWRLRKANRHNPKGIKGESETSPFSSNIVIQERSDLYYNVIACSIYGFIFPILL</sequence>
<gene>
    <name evidence="2" type="ORF">pLd9_15</name>
</gene>
<keyword evidence="2" id="KW-0614">Plasmid</keyword>
<organism evidence="2">
    <name type="scientific">Lactococcus lactis subsp. lactis bv. diacetylactis</name>
    <dbReference type="NCBI Taxonomy" id="44688"/>
    <lineage>
        <taxon>Bacteria</taxon>
        <taxon>Bacillati</taxon>
        <taxon>Bacillota</taxon>
        <taxon>Bacilli</taxon>
        <taxon>Lactobacillales</taxon>
        <taxon>Streptococcaceae</taxon>
        <taxon>Lactococcus</taxon>
    </lineage>
</organism>
<keyword evidence="1" id="KW-0812">Transmembrane</keyword>
<name>A0A223DQS6_LACLL</name>
<evidence type="ECO:0000256" key="1">
    <source>
        <dbReference type="SAM" id="Phobius"/>
    </source>
</evidence>
<feature type="transmembrane region" description="Helical" evidence="1">
    <location>
        <begin position="89"/>
        <end position="106"/>
    </location>
</feature>
<geneLocation type="plasmid" evidence="2">
    <name>pLd9</name>
</geneLocation>
<proteinExistence type="predicted"/>
<evidence type="ECO:0000313" key="2">
    <source>
        <dbReference type="EMBL" id="ASS85307.1"/>
    </source>
</evidence>
<accession>A0A223DQS6</accession>
<dbReference type="EMBL" id="MF150537">
    <property type="protein sequence ID" value="ASS85307.1"/>
    <property type="molecule type" value="Genomic_DNA"/>
</dbReference>
<dbReference type="AlphaFoldDB" id="A0A223DQS6"/>
<dbReference type="RefSeq" id="WP_172690243.1">
    <property type="nucleotide sequence ID" value="NZ_MF150537.1"/>
</dbReference>
<keyword evidence="1" id="KW-1133">Transmembrane helix</keyword>